<dbReference type="PANTHER" id="PTHR13847">
    <property type="entry name" value="SARCOSINE DEHYDROGENASE-RELATED"/>
    <property type="match status" value="1"/>
</dbReference>
<dbReference type="Gene3D" id="3.50.50.60">
    <property type="entry name" value="FAD/NAD(P)-binding domain"/>
    <property type="match status" value="1"/>
</dbReference>
<keyword evidence="4" id="KW-0411">Iron-sulfur</keyword>
<protein>
    <submittedName>
        <fullName evidence="7">FAD-dependent oxidoreductase</fullName>
    </submittedName>
</protein>
<dbReference type="Pfam" id="PF01266">
    <property type="entry name" value="DAO"/>
    <property type="match status" value="1"/>
</dbReference>
<evidence type="ECO:0000313" key="7">
    <source>
        <dbReference type="EMBL" id="MBC8530309.1"/>
    </source>
</evidence>
<evidence type="ECO:0000256" key="4">
    <source>
        <dbReference type="ARBA" id="ARBA00023014"/>
    </source>
</evidence>
<dbReference type="InterPro" id="IPR006076">
    <property type="entry name" value="FAD-dep_OxRdtase"/>
</dbReference>
<reference evidence="7" key="1">
    <citation type="submission" date="2020-08" db="EMBL/GenBank/DDBJ databases">
        <title>Genome public.</title>
        <authorList>
            <person name="Liu C."/>
            <person name="Sun Q."/>
        </authorList>
    </citation>
    <scope>NUCLEOTIDE SEQUENCE</scope>
    <source>
        <strain evidence="7">NSJ-53</strain>
    </source>
</reference>
<evidence type="ECO:0000256" key="5">
    <source>
        <dbReference type="ARBA" id="ARBA00023157"/>
    </source>
</evidence>
<sequence>MSHSLWLDEELPVYPKLEENTVCDVLIVGGGLAGLTAAYLLAREGKKCVLLESHRLLRGASGHTTAKVTAQHDLIYDKLIGRFGFETAKAYAHANLNAVKSIEAILREEDIACDFVVEDSHLFTNTEPGLKKLVKEELASKLLGLPVVFKNENPLPFATKGILAMKDQGRYHPVRYGAGLAQAFLRLGGRIHEMSRVLAVSEGRVRTEKAAVEAADIIIATHHPILNTPGWYFAKLHESVSYLAALAGVTPLAGTYLSVDKDGLSLRMHRDLLIVGAFSHATGKEHKTDHERRLVETAKRLYPAATVVRQWHTEDCMPPDDLPYAGAYSPKTPHLFVMTGFRKWGMTGAYAAADIVKDKILGRENYFAAAYDPARRTTPAKVGQILRHGADNAAQYAASAVRPRDPVCTHMGCRLHETADHTFECPCHGSRFDADGEVIDGPANRPLF</sequence>
<organism evidence="7 8">
    <name type="scientific">Gehongia tenuis</name>
    <dbReference type="NCBI Taxonomy" id="2763655"/>
    <lineage>
        <taxon>Bacteria</taxon>
        <taxon>Bacillati</taxon>
        <taxon>Bacillota</taxon>
        <taxon>Clostridia</taxon>
        <taxon>Christensenellales</taxon>
        <taxon>Christensenellaceae</taxon>
        <taxon>Gehongia</taxon>
    </lineage>
</organism>
<dbReference type="InterPro" id="IPR017941">
    <property type="entry name" value="Rieske_2Fe-2S"/>
</dbReference>
<dbReference type="InterPro" id="IPR005805">
    <property type="entry name" value="Rieske_Fe-S_prot_C"/>
</dbReference>
<dbReference type="SUPFAM" id="SSF51905">
    <property type="entry name" value="FAD/NAD(P)-binding domain"/>
    <property type="match status" value="1"/>
</dbReference>
<evidence type="ECO:0000256" key="1">
    <source>
        <dbReference type="ARBA" id="ARBA00022714"/>
    </source>
</evidence>
<feature type="domain" description="Rieske" evidence="6">
    <location>
        <begin position="405"/>
        <end position="448"/>
    </location>
</feature>
<dbReference type="GO" id="GO:0016020">
    <property type="term" value="C:membrane"/>
    <property type="evidence" value="ECO:0007669"/>
    <property type="project" value="InterPro"/>
</dbReference>
<proteinExistence type="predicted"/>
<dbReference type="SUPFAM" id="SSF50022">
    <property type="entry name" value="ISP domain"/>
    <property type="match status" value="1"/>
</dbReference>
<dbReference type="PROSITE" id="PS51296">
    <property type="entry name" value="RIESKE"/>
    <property type="match status" value="1"/>
</dbReference>
<dbReference type="Pfam" id="PF00355">
    <property type="entry name" value="Rieske"/>
    <property type="match status" value="1"/>
</dbReference>
<name>A0A926D3N7_9FIRM</name>
<dbReference type="Gene3D" id="3.30.9.10">
    <property type="entry name" value="D-Amino Acid Oxidase, subunit A, domain 2"/>
    <property type="match status" value="1"/>
</dbReference>
<gene>
    <name evidence="7" type="ORF">H8696_00415</name>
</gene>
<dbReference type="PRINTS" id="PR00162">
    <property type="entry name" value="RIESKE"/>
</dbReference>
<dbReference type="GO" id="GO:0004497">
    <property type="term" value="F:monooxygenase activity"/>
    <property type="evidence" value="ECO:0007669"/>
    <property type="project" value="UniProtKB-ARBA"/>
</dbReference>
<dbReference type="Gene3D" id="2.102.10.10">
    <property type="entry name" value="Rieske [2Fe-2S] iron-sulphur domain"/>
    <property type="match status" value="1"/>
</dbReference>
<evidence type="ECO:0000256" key="2">
    <source>
        <dbReference type="ARBA" id="ARBA00022723"/>
    </source>
</evidence>
<dbReference type="GO" id="GO:0005737">
    <property type="term" value="C:cytoplasm"/>
    <property type="evidence" value="ECO:0007669"/>
    <property type="project" value="TreeGrafter"/>
</dbReference>
<dbReference type="PANTHER" id="PTHR13847:SF274">
    <property type="entry name" value="RIESKE 2FE-2S IRON-SULFUR PROTEIN YHFW-RELATED"/>
    <property type="match status" value="1"/>
</dbReference>
<evidence type="ECO:0000259" key="6">
    <source>
        <dbReference type="PROSITE" id="PS51296"/>
    </source>
</evidence>
<dbReference type="Proteomes" id="UP000623172">
    <property type="component" value="Unassembled WGS sequence"/>
</dbReference>
<keyword evidence="2" id="KW-0479">Metal-binding</keyword>
<comment type="caution">
    <text evidence="7">The sequence shown here is derived from an EMBL/GenBank/DDBJ whole genome shotgun (WGS) entry which is preliminary data.</text>
</comment>
<keyword evidence="1" id="KW-0001">2Fe-2S</keyword>
<accession>A0A926D3N7</accession>
<keyword evidence="5" id="KW-1015">Disulfide bond</keyword>
<dbReference type="InterPro" id="IPR036188">
    <property type="entry name" value="FAD/NAD-bd_sf"/>
</dbReference>
<keyword evidence="3" id="KW-0408">Iron</keyword>
<dbReference type="EMBL" id="JACRSR010000001">
    <property type="protein sequence ID" value="MBC8530309.1"/>
    <property type="molecule type" value="Genomic_DNA"/>
</dbReference>
<evidence type="ECO:0000256" key="3">
    <source>
        <dbReference type="ARBA" id="ARBA00023004"/>
    </source>
</evidence>
<dbReference type="GO" id="GO:0051537">
    <property type="term" value="F:2 iron, 2 sulfur cluster binding"/>
    <property type="evidence" value="ECO:0007669"/>
    <property type="project" value="UniProtKB-KW"/>
</dbReference>
<dbReference type="AlphaFoldDB" id="A0A926D3N7"/>
<evidence type="ECO:0000313" key="8">
    <source>
        <dbReference type="Proteomes" id="UP000623172"/>
    </source>
</evidence>
<dbReference type="GO" id="GO:0016705">
    <property type="term" value="F:oxidoreductase activity, acting on paired donors, with incorporation or reduction of molecular oxygen"/>
    <property type="evidence" value="ECO:0007669"/>
    <property type="project" value="UniProtKB-ARBA"/>
</dbReference>
<dbReference type="RefSeq" id="WP_249314205.1">
    <property type="nucleotide sequence ID" value="NZ_JACRSR010000001.1"/>
</dbReference>
<dbReference type="GO" id="GO:0046872">
    <property type="term" value="F:metal ion binding"/>
    <property type="evidence" value="ECO:0007669"/>
    <property type="project" value="UniProtKB-KW"/>
</dbReference>
<dbReference type="InterPro" id="IPR036922">
    <property type="entry name" value="Rieske_2Fe-2S_sf"/>
</dbReference>
<keyword evidence="8" id="KW-1185">Reference proteome</keyword>